<dbReference type="PANTHER" id="PTHR43033">
    <property type="entry name" value="TRNA(ILE)-LYSIDINE SYNTHASE-RELATED"/>
    <property type="match status" value="1"/>
</dbReference>
<dbReference type="GO" id="GO:0005524">
    <property type="term" value="F:ATP binding"/>
    <property type="evidence" value="ECO:0007669"/>
    <property type="project" value="UniProtKB-UniRule"/>
</dbReference>
<keyword evidence="6 8" id="KW-0067">ATP-binding</keyword>
<dbReference type="InterPro" id="IPR011063">
    <property type="entry name" value="TilS/TtcA_N"/>
</dbReference>
<evidence type="ECO:0000256" key="2">
    <source>
        <dbReference type="ARBA" id="ARBA00022490"/>
    </source>
</evidence>
<evidence type="ECO:0000256" key="8">
    <source>
        <dbReference type="HAMAP-Rule" id="MF_01161"/>
    </source>
</evidence>
<dbReference type="SUPFAM" id="SSF56037">
    <property type="entry name" value="PheT/TilS domain"/>
    <property type="match status" value="1"/>
</dbReference>
<evidence type="ECO:0000256" key="7">
    <source>
        <dbReference type="ARBA" id="ARBA00048539"/>
    </source>
</evidence>
<dbReference type="SUPFAM" id="SSF52402">
    <property type="entry name" value="Adenine nucleotide alpha hydrolases-like"/>
    <property type="match status" value="1"/>
</dbReference>
<dbReference type="RefSeq" id="WP_163962240.1">
    <property type="nucleotide sequence ID" value="NZ_JAAGNX010000001.1"/>
</dbReference>
<dbReference type="InterPro" id="IPR012796">
    <property type="entry name" value="Lysidine-tRNA-synth_C"/>
</dbReference>
<dbReference type="NCBIfam" id="TIGR02432">
    <property type="entry name" value="lysidine_TilS_N"/>
    <property type="match status" value="1"/>
</dbReference>
<dbReference type="Pfam" id="PF11734">
    <property type="entry name" value="TilS_C"/>
    <property type="match status" value="1"/>
</dbReference>
<keyword evidence="5 8" id="KW-0547">Nucleotide-binding</keyword>
<dbReference type="PANTHER" id="PTHR43033:SF1">
    <property type="entry name" value="TRNA(ILE)-LYSIDINE SYNTHASE-RELATED"/>
    <property type="match status" value="1"/>
</dbReference>
<comment type="caution">
    <text evidence="10">The sequence shown here is derived from an EMBL/GenBank/DDBJ whole genome shotgun (WGS) entry which is preliminary data.</text>
</comment>
<dbReference type="InterPro" id="IPR012094">
    <property type="entry name" value="tRNA_Ile_lys_synt"/>
</dbReference>
<reference evidence="10 11" key="1">
    <citation type="submission" date="2020-02" db="EMBL/GenBank/DDBJ databases">
        <title>Albibacoteraceae fam. nov., the first described family within the subdivision 4 Verrucomicrobia.</title>
        <authorList>
            <person name="Xi F."/>
        </authorList>
    </citation>
    <scope>NUCLEOTIDE SEQUENCE [LARGE SCALE GENOMIC DNA]</scope>
    <source>
        <strain evidence="10 11">CK1056</strain>
    </source>
</reference>
<dbReference type="AlphaFoldDB" id="A0A6B2LZ93"/>
<comment type="domain">
    <text evidence="8">The N-terminal region contains the highly conserved SGGXDS motif, predicted to be a P-loop motif involved in ATP binding.</text>
</comment>
<dbReference type="CDD" id="cd01992">
    <property type="entry name" value="TilS_N"/>
    <property type="match status" value="1"/>
</dbReference>
<keyword evidence="4 8" id="KW-0819">tRNA processing</keyword>
<dbReference type="InterPro" id="IPR014729">
    <property type="entry name" value="Rossmann-like_a/b/a_fold"/>
</dbReference>
<evidence type="ECO:0000256" key="6">
    <source>
        <dbReference type="ARBA" id="ARBA00022840"/>
    </source>
</evidence>
<protein>
    <recommendedName>
        <fullName evidence="8">tRNA(Ile)-lysidine synthase</fullName>
        <ecNumber evidence="8">6.3.4.19</ecNumber>
    </recommendedName>
    <alternativeName>
        <fullName evidence="8">tRNA(Ile)-2-lysyl-cytidine synthase</fullName>
    </alternativeName>
    <alternativeName>
        <fullName evidence="8">tRNA(Ile)-lysidine synthetase</fullName>
    </alternativeName>
</protein>
<dbReference type="NCBIfam" id="TIGR02433">
    <property type="entry name" value="lysidine_TilS_C"/>
    <property type="match status" value="1"/>
</dbReference>
<organism evidence="10 11">
    <name type="scientific">Oceanipulchritudo coccoides</name>
    <dbReference type="NCBI Taxonomy" id="2706888"/>
    <lineage>
        <taxon>Bacteria</taxon>
        <taxon>Pseudomonadati</taxon>
        <taxon>Verrucomicrobiota</taxon>
        <taxon>Opitutia</taxon>
        <taxon>Puniceicoccales</taxon>
        <taxon>Oceanipulchritudinaceae</taxon>
        <taxon>Oceanipulchritudo</taxon>
    </lineage>
</organism>
<dbReference type="EMBL" id="JAAGNX010000001">
    <property type="protein sequence ID" value="NDV61369.1"/>
    <property type="molecule type" value="Genomic_DNA"/>
</dbReference>
<proteinExistence type="inferred from homology"/>
<keyword evidence="2 8" id="KW-0963">Cytoplasm</keyword>
<dbReference type="HAMAP" id="MF_01161">
    <property type="entry name" value="tRNA_Ile_lys_synt"/>
    <property type="match status" value="1"/>
</dbReference>
<dbReference type="Proteomes" id="UP000478417">
    <property type="component" value="Unassembled WGS sequence"/>
</dbReference>
<keyword evidence="11" id="KW-1185">Reference proteome</keyword>
<dbReference type="InterPro" id="IPR012795">
    <property type="entry name" value="tRNA_Ile_lys_synt_N"/>
</dbReference>
<keyword evidence="3 8" id="KW-0436">Ligase</keyword>
<dbReference type="GO" id="GO:0032267">
    <property type="term" value="F:tRNA(Ile)-lysidine synthase activity"/>
    <property type="evidence" value="ECO:0007669"/>
    <property type="project" value="UniProtKB-EC"/>
</dbReference>
<evidence type="ECO:0000256" key="5">
    <source>
        <dbReference type="ARBA" id="ARBA00022741"/>
    </source>
</evidence>
<feature type="binding site" evidence="8">
    <location>
        <begin position="42"/>
        <end position="47"/>
    </location>
    <ligand>
        <name>ATP</name>
        <dbReference type="ChEBI" id="CHEBI:30616"/>
    </ligand>
</feature>
<comment type="catalytic activity">
    <reaction evidence="7 8">
        <text>cytidine(34) in tRNA(Ile2) + L-lysine + ATP = lysidine(34) in tRNA(Ile2) + AMP + diphosphate + H(+)</text>
        <dbReference type="Rhea" id="RHEA:43744"/>
        <dbReference type="Rhea" id="RHEA-COMP:10625"/>
        <dbReference type="Rhea" id="RHEA-COMP:10670"/>
        <dbReference type="ChEBI" id="CHEBI:15378"/>
        <dbReference type="ChEBI" id="CHEBI:30616"/>
        <dbReference type="ChEBI" id="CHEBI:32551"/>
        <dbReference type="ChEBI" id="CHEBI:33019"/>
        <dbReference type="ChEBI" id="CHEBI:82748"/>
        <dbReference type="ChEBI" id="CHEBI:83665"/>
        <dbReference type="ChEBI" id="CHEBI:456215"/>
        <dbReference type="EC" id="6.3.4.19"/>
    </reaction>
</comment>
<accession>A0A6B2LZ93</accession>
<evidence type="ECO:0000256" key="4">
    <source>
        <dbReference type="ARBA" id="ARBA00022694"/>
    </source>
</evidence>
<evidence type="ECO:0000256" key="1">
    <source>
        <dbReference type="ARBA" id="ARBA00004496"/>
    </source>
</evidence>
<dbReference type="GO" id="GO:0006400">
    <property type="term" value="P:tRNA modification"/>
    <property type="evidence" value="ECO:0007669"/>
    <property type="project" value="UniProtKB-UniRule"/>
</dbReference>
<comment type="subcellular location">
    <subcellularLocation>
        <location evidence="1 8">Cytoplasm</location>
    </subcellularLocation>
</comment>
<evidence type="ECO:0000256" key="3">
    <source>
        <dbReference type="ARBA" id="ARBA00022598"/>
    </source>
</evidence>
<evidence type="ECO:0000259" key="9">
    <source>
        <dbReference type="SMART" id="SM00977"/>
    </source>
</evidence>
<dbReference type="GO" id="GO:0005737">
    <property type="term" value="C:cytoplasm"/>
    <property type="evidence" value="ECO:0007669"/>
    <property type="project" value="UniProtKB-SubCell"/>
</dbReference>
<evidence type="ECO:0000313" key="11">
    <source>
        <dbReference type="Proteomes" id="UP000478417"/>
    </source>
</evidence>
<dbReference type="SMART" id="SM00977">
    <property type="entry name" value="TilS_C"/>
    <property type="match status" value="1"/>
</dbReference>
<feature type="domain" description="Lysidine-tRNA(Ile) synthetase C-terminal" evidence="9">
    <location>
        <begin position="398"/>
        <end position="471"/>
    </location>
</feature>
<evidence type="ECO:0000313" key="10">
    <source>
        <dbReference type="EMBL" id="NDV61369.1"/>
    </source>
</evidence>
<name>A0A6B2LZ93_9BACT</name>
<comment type="function">
    <text evidence="8">Ligates lysine onto the cytidine present at position 34 of the AUA codon-specific tRNA(Ile) that contains the anticodon CAU, in an ATP-dependent manner. Cytidine is converted to lysidine, thus changing the amino acid specificity of the tRNA from methionine to isoleucine.</text>
</comment>
<comment type="similarity">
    <text evidence="8">Belongs to the tRNA(Ile)-lysidine synthase family.</text>
</comment>
<dbReference type="Pfam" id="PF01171">
    <property type="entry name" value="ATP_bind_3"/>
    <property type="match status" value="1"/>
</dbReference>
<dbReference type="Gene3D" id="3.40.50.620">
    <property type="entry name" value="HUPs"/>
    <property type="match status" value="1"/>
</dbReference>
<dbReference type="EC" id="6.3.4.19" evidence="8"/>
<sequence>MTAWKSLAARFAGEIGDLPLRQEALDYLKGIPSSQTVLVGCSGGADSIFLVLALLARLEDAGNRLQIVHFNHSLRGDASEEDEAFVSAFAREIGLPFHSSRAESPVPVDEHSLRALRYAWMSEVYKKVGAGALCLGHHADDLIESQLMALFSGSGPAGLAAPLPVKHFSGKQVRLRPLLALRRRQIEKLLRTVEAPWREDESNSDTAYTRNWIRHQLVPSLRTGFPQDIYAASAHTQTRMKESVEALDYVLDTFSLNFDDPLRIDLGPLAEQPRALVRRAIMSWWIRHHSERRLDTAILEGLLHAFCDGCQKASYSIGDHLVLAINSNWQLHLRPEQPELPRDWSGGANWSWSAGPLFLPDGSWLSAERVDWQNSPVPAYQQADPANEAYIAEWPSCIHVRQWEPGDRYQPLGAPGRRKLQDLFTDAKLRPEQKRTLPVLLNRQNEILWIPGFPPSEEARIQPHGNSALKLTYHRQ</sequence>
<gene>
    <name evidence="8 10" type="primary">tilS</name>
    <name evidence="10" type="ORF">G0Q06_02770</name>
</gene>